<accession>A0A7X6KW70</accession>
<dbReference type="EMBL" id="JAAXOX010000004">
    <property type="protein sequence ID" value="NKY22970.1"/>
    <property type="molecule type" value="Genomic_DNA"/>
</dbReference>
<dbReference type="Gene3D" id="3.30.1380.10">
    <property type="match status" value="1"/>
</dbReference>
<evidence type="ECO:0000259" key="1">
    <source>
        <dbReference type="Pfam" id="PF02557"/>
    </source>
</evidence>
<dbReference type="InterPro" id="IPR003709">
    <property type="entry name" value="VanY-like_core_dom"/>
</dbReference>
<dbReference type="Proteomes" id="UP000581206">
    <property type="component" value="Unassembled WGS sequence"/>
</dbReference>
<dbReference type="Pfam" id="PF02557">
    <property type="entry name" value="VanY"/>
    <property type="match status" value="1"/>
</dbReference>
<dbReference type="RefSeq" id="WP_168630099.1">
    <property type="nucleotide sequence ID" value="NZ_BONL01000001.1"/>
</dbReference>
<dbReference type="CDD" id="cd14814">
    <property type="entry name" value="Peptidase_M15"/>
    <property type="match status" value="1"/>
</dbReference>
<dbReference type="PANTHER" id="PTHR34385">
    <property type="entry name" value="D-ALANYL-D-ALANINE CARBOXYPEPTIDASE"/>
    <property type="match status" value="1"/>
</dbReference>
<gene>
    <name evidence="2" type="ORF">HGA03_09890</name>
</gene>
<keyword evidence="3" id="KW-1185">Reference proteome</keyword>
<evidence type="ECO:0000313" key="3">
    <source>
        <dbReference type="Proteomes" id="UP000581206"/>
    </source>
</evidence>
<sequence length="201" mass="20647">MTEGIAGITSRIAAIQADLADLSSRVTGPATGTTTTSFAQALAGQLGATTGTATTTGTAAATPAVDTTRNADGVPTALADYGNGRIPTTALQQVGDTGHRLWAPAAESLTRLIADAKAQGVTIGITDSYRSYESQVDVAARKGLYSEGGLAAVPGTSDHGWGMAVDLDLDSTAQAWMRANGGRYGFVEDTPREPWHWAYTA</sequence>
<dbReference type="PANTHER" id="PTHR34385:SF1">
    <property type="entry name" value="PEPTIDOGLYCAN L-ALANYL-D-GLUTAMATE ENDOPEPTIDASE CWLK"/>
    <property type="match status" value="1"/>
</dbReference>
<dbReference type="SUPFAM" id="SSF55166">
    <property type="entry name" value="Hedgehog/DD-peptidase"/>
    <property type="match status" value="1"/>
</dbReference>
<feature type="domain" description="D-alanyl-D-alanine carboxypeptidase-like core" evidence="1">
    <location>
        <begin position="99"/>
        <end position="200"/>
    </location>
</feature>
<name>A0A7X6KW70_9CELL</name>
<dbReference type="InterPro" id="IPR009045">
    <property type="entry name" value="Zn_M74/Hedgehog-like"/>
</dbReference>
<proteinExistence type="predicted"/>
<protein>
    <submittedName>
        <fullName evidence="2">Peptidase M15</fullName>
    </submittedName>
</protein>
<dbReference type="GO" id="GO:0006508">
    <property type="term" value="P:proteolysis"/>
    <property type="evidence" value="ECO:0007669"/>
    <property type="project" value="InterPro"/>
</dbReference>
<comment type="caution">
    <text evidence="2">The sequence shown here is derived from an EMBL/GenBank/DDBJ whole genome shotgun (WGS) entry which is preliminary data.</text>
</comment>
<dbReference type="GO" id="GO:0008233">
    <property type="term" value="F:peptidase activity"/>
    <property type="evidence" value="ECO:0007669"/>
    <property type="project" value="InterPro"/>
</dbReference>
<dbReference type="InterPro" id="IPR052179">
    <property type="entry name" value="DD-CPase-like"/>
</dbReference>
<organism evidence="2 3">
    <name type="scientific">Cellulomonas denverensis</name>
    <dbReference type="NCBI Taxonomy" id="264297"/>
    <lineage>
        <taxon>Bacteria</taxon>
        <taxon>Bacillati</taxon>
        <taxon>Actinomycetota</taxon>
        <taxon>Actinomycetes</taxon>
        <taxon>Micrococcales</taxon>
        <taxon>Cellulomonadaceae</taxon>
        <taxon>Cellulomonas</taxon>
    </lineage>
</organism>
<evidence type="ECO:0000313" key="2">
    <source>
        <dbReference type="EMBL" id="NKY22970.1"/>
    </source>
</evidence>
<reference evidence="2 3" key="1">
    <citation type="submission" date="2020-04" db="EMBL/GenBank/DDBJ databases">
        <title>MicrobeNet Type strains.</title>
        <authorList>
            <person name="Nicholson A.C."/>
        </authorList>
    </citation>
    <scope>NUCLEOTIDE SEQUENCE [LARGE SCALE GENOMIC DNA]</scope>
    <source>
        <strain evidence="2 3">ATCC BAA-788</strain>
    </source>
</reference>
<dbReference type="AlphaFoldDB" id="A0A7X6KW70"/>